<organism evidence="3 4">
    <name type="scientific">Photobacterium ganghwense</name>
    <dbReference type="NCBI Taxonomy" id="320778"/>
    <lineage>
        <taxon>Bacteria</taxon>
        <taxon>Pseudomonadati</taxon>
        <taxon>Pseudomonadota</taxon>
        <taxon>Gammaproteobacteria</taxon>
        <taxon>Vibrionales</taxon>
        <taxon>Vibrionaceae</taxon>
        <taxon>Photobacterium</taxon>
    </lineage>
</organism>
<evidence type="ECO:0000313" key="3">
    <source>
        <dbReference type="EMBL" id="KLV10360.1"/>
    </source>
</evidence>
<dbReference type="CDD" id="cd04781">
    <property type="entry name" value="HTH_MerR-like_sg6"/>
    <property type="match status" value="1"/>
</dbReference>
<protein>
    <submittedName>
        <fullName evidence="3">MerR family transcriptional regulator</fullName>
    </submittedName>
</protein>
<feature type="domain" description="HTH merR-type" evidence="2">
    <location>
        <begin position="1"/>
        <end position="71"/>
    </location>
</feature>
<dbReference type="Proteomes" id="UP000035909">
    <property type="component" value="Unassembled WGS sequence"/>
</dbReference>
<dbReference type="GO" id="GO:0003700">
    <property type="term" value="F:DNA-binding transcription factor activity"/>
    <property type="evidence" value="ECO:0007669"/>
    <property type="project" value="InterPro"/>
</dbReference>
<proteinExistence type="predicted"/>
<dbReference type="GO" id="GO:0003677">
    <property type="term" value="F:DNA binding"/>
    <property type="evidence" value="ECO:0007669"/>
    <property type="project" value="UniProtKB-KW"/>
</dbReference>
<dbReference type="RefSeq" id="WP_047884525.1">
    <property type="nucleotide sequence ID" value="NZ_CP071326.1"/>
</dbReference>
<dbReference type="SUPFAM" id="SSF46955">
    <property type="entry name" value="Putative DNA-binding domain"/>
    <property type="match status" value="1"/>
</dbReference>
<dbReference type="PANTHER" id="PTHR30204">
    <property type="entry name" value="REDOX-CYCLING DRUG-SENSING TRANSCRIPTIONAL ACTIVATOR SOXR"/>
    <property type="match status" value="1"/>
</dbReference>
<evidence type="ECO:0000256" key="1">
    <source>
        <dbReference type="ARBA" id="ARBA00023125"/>
    </source>
</evidence>
<dbReference type="Gene3D" id="1.10.1660.10">
    <property type="match status" value="1"/>
</dbReference>
<dbReference type="PROSITE" id="PS50937">
    <property type="entry name" value="HTH_MERR_2"/>
    <property type="match status" value="1"/>
</dbReference>
<name>A0A0J1HFG6_9GAMM</name>
<comment type="caution">
    <text evidence="3">The sequence shown here is derived from an EMBL/GenBank/DDBJ whole genome shotgun (WGS) entry which is preliminary data.</text>
</comment>
<keyword evidence="4" id="KW-1185">Reference proteome</keyword>
<dbReference type="PANTHER" id="PTHR30204:SF97">
    <property type="entry name" value="MERR FAMILY REGULATORY PROTEIN"/>
    <property type="match status" value="1"/>
</dbReference>
<reference evidence="3 4" key="1">
    <citation type="submission" date="2015-05" db="EMBL/GenBank/DDBJ databases">
        <title>Photobacterium galathea sp. nov.</title>
        <authorList>
            <person name="Machado H."/>
            <person name="Gram L."/>
        </authorList>
    </citation>
    <scope>NUCLEOTIDE SEQUENCE [LARGE SCALE GENOMIC DNA]</scope>
    <source>
        <strain evidence="3 4">DSM 22954</strain>
    </source>
</reference>
<gene>
    <name evidence="3" type="ORF">ABT57_07355</name>
</gene>
<dbReference type="SMART" id="SM00422">
    <property type="entry name" value="HTH_MERR"/>
    <property type="match status" value="1"/>
</dbReference>
<evidence type="ECO:0000259" key="2">
    <source>
        <dbReference type="PROSITE" id="PS50937"/>
    </source>
</evidence>
<dbReference type="InterPro" id="IPR047057">
    <property type="entry name" value="MerR_fam"/>
</dbReference>
<evidence type="ECO:0000313" key="4">
    <source>
        <dbReference type="Proteomes" id="UP000035909"/>
    </source>
</evidence>
<dbReference type="InterPro" id="IPR009061">
    <property type="entry name" value="DNA-bd_dom_put_sf"/>
</dbReference>
<dbReference type="PATRIC" id="fig|320778.3.peg.1592"/>
<dbReference type="EMBL" id="LDOU01000006">
    <property type="protein sequence ID" value="KLV10360.1"/>
    <property type="molecule type" value="Genomic_DNA"/>
</dbReference>
<dbReference type="Pfam" id="PF13411">
    <property type="entry name" value="MerR_1"/>
    <property type="match status" value="1"/>
</dbReference>
<dbReference type="OrthoDB" id="9808480at2"/>
<keyword evidence="1" id="KW-0238">DNA-binding</keyword>
<dbReference type="InterPro" id="IPR000551">
    <property type="entry name" value="MerR-type_HTH_dom"/>
</dbReference>
<sequence length="137" mass="15688">MEWLDIGEVTKQTGLKPSALRYYESRGLIRAVGRKGLRRQYHPKVIQQLSLISLGRMGGLTLEEIREMFTDDGHLDIDRAVLLNKANALEQAIRQLTKIQLGLRHVAECPEENHLQCPSFQKMLKDVTHAEDPLFLK</sequence>
<dbReference type="STRING" id="320778.ABT57_07355"/>
<dbReference type="AlphaFoldDB" id="A0A0J1HFG6"/>
<accession>A0A0J1HFG6</accession>